<proteinExistence type="predicted"/>
<reference evidence="2" key="1">
    <citation type="journal article" date="2019" name="Int. J. Syst. Evol. Microbiol.">
        <title>The Global Catalogue of Microorganisms (GCM) 10K type strain sequencing project: providing services to taxonomists for standard genome sequencing and annotation.</title>
        <authorList>
            <consortium name="The Broad Institute Genomics Platform"/>
            <consortium name="The Broad Institute Genome Sequencing Center for Infectious Disease"/>
            <person name="Wu L."/>
            <person name="Ma J."/>
        </authorList>
    </citation>
    <scope>NUCLEOTIDE SEQUENCE [LARGE SCALE GENOMIC DNA]</scope>
    <source>
        <strain evidence="2">CCM 8609</strain>
    </source>
</reference>
<comment type="caution">
    <text evidence="1">The sequence shown here is derived from an EMBL/GenBank/DDBJ whole genome shotgun (WGS) entry which is preliminary data.</text>
</comment>
<keyword evidence="2" id="KW-1185">Reference proteome</keyword>
<evidence type="ECO:0000313" key="1">
    <source>
        <dbReference type="EMBL" id="GGI64178.1"/>
    </source>
</evidence>
<evidence type="ECO:0000313" key="2">
    <source>
        <dbReference type="Proteomes" id="UP000603295"/>
    </source>
</evidence>
<evidence type="ECO:0008006" key="3">
    <source>
        <dbReference type="Google" id="ProtNLM"/>
    </source>
</evidence>
<gene>
    <name evidence="1" type="ORF">GCM10011459_20120</name>
</gene>
<dbReference type="RefSeq" id="WP_153710889.1">
    <property type="nucleotide sequence ID" value="NZ_BMDS01000011.1"/>
</dbReference>
<protein>
    <recommendedName>
        <fullName evidence="3">Transposase</fullName>
    </recommendedName>
</protein>
<sequence length="73" mass="8761">MNRFNNVRPYQKMVTDVSEYRYGNMSWDERFYLSLIKDLCFGEIVSYNINGHHTDFVMKLLLEPSIYRMTVIG</sequence>
<organism evidence="1 2">
    <name type="scientific">Limosilactobacillus caviae</name>
    <dbReference type="NCBI Taxonomy" id="1769424"/>
    <lineage>
        <taxon>Bacteria</taxon>
        <taxon>Bacillati</taxon>
        <taxon>Bacillota</taxon>
        <taxon>Bacilli</taxon>
        <taxon>Lactobacillales</taxon>
        <taxon>Lactobacillaceae</taxon>
        <taxon>Limosilactobacillus</taxon>
    </lineage>
</organism>
<name>A0ABQ2C8Y4_9LACO</name>
<dbReference type="Proteomes" id="UP000603295">
    <property type="component" value="Unassembled WGS sequence"/>
</dbReference>
<dbReference type="EMBL" id="BMDS01000011">
    <property type="protein sequence ID" value="GGI64178.1"/>
    <property type="molecule type" value="Genomic_DNA"/>
</dbReference>
<accession>A0ABQ2C8Y4</accession>